<dbReference type="InterPro" id="IPR025665">
    <property type="entry name" value="Beta-barrel_OMP_2"/>
</dbReference>
<keyword evidence="3" id="KW-1185">Reference proteome</keyword>
<reference evidence="2 3" key="1">
    <citation type="submission" date="2019-03" db="EMBL/GenBank/DDBJ databases">
        <title>Genomic Encyclopedia of Archaeal and Bacterial Type Strains, Phase II (KMG-II): from individual species to whole genera.</title>
        <authorList>
            <person name="Goeker M."/>
        </authorList>
    </citation>
    <scope>NUCLEOTIDE SEQUENCE [LARGE SCALE GENOMIC DNA]</scope>
    <source>
        <strain evidence="2 3">DSM 25687</strain>
    </source>
</reference>
<dbReference type="EMBL" id="SNXR01000011">
    <property type="protein sequence ID" value="TDP61075.1"/>
    <property type="molecule type" value="Genomic_DNA"/>
</dbReference>
<organism evidence="2 3">
    <name type="scientific">Flavobacterium dankookense</name>
    <dbReference type="NCBI Taxonomy" id="706186"/>
    <lineage>
        <taxon>Bacteria</taxon>
        <taxon>Pseudomonadati</taxon>
        <taxon>Bacteroidota</taxon>
        <taxon>Flavobacteriia</taxon>
        <taxon>Flavobacteriales</taxon>
        <taxon>Flavobacteriaceae</taxon>
        <taxon>Flavobacterium</taxon>
    </lineage>
</organism>
<evidence type="ECO:0000259" key="1">
    <source>
        <dbReference type="Pfam" id="PF13568"/>
    </source>
</evidence>
<dbReference type="Pfam" id="PF13568">
    <property type="entry name" value="OMP_b-brl_2"/>
    <property type="match status" value="1"/>
</dbReference>
<name>A0A4R6QF48_9FLAO</name>
<sequence>MNKLFASLILTVLCCNSSFTQSKHQLGFVFGPNYFSLRGSDFLDETKSNFGISYGVSYEFILNNRLSIVTGLSFEQKQIDYNSKSEYYYVSEVGQILPLEYSFETKNKYQYFTLPLLLKYNFGKKNLFFINGGLFISSSGKYHKSSKITSEILYNYPINVEKNNFPFADDMSGVDYGISLGVGKSFRLNSKTKLSVELRDNFGLVNIIQDFNQSGENNTIKTNTLNLITQLSFDL</sequence>
<dbReference type="RefSeq" id="WP_133532023.1">
    <property type="nucleotide sequence ID" value="NZ_SNXR01000011.1"/>
</dbReference>
<dbReference type="OrthoDB" id="893738at2"/>
<dbReference type="SUPFAM" id="SSF56925">
    <property type="entry name" value="OMPA-like"/>
    <property type="match status" value="1"/>
</dbReference>
<dbReference type="AlphaFoldDB" id="A0A4R6QF48"/>
<evidence type="ECO:0000313" key="2">
    <source>
        <dbReference type="EMBL" id="TDP61075.1"/>
    </source>
</evidence>
<accession>A0A4R6QF48</accession>
<proteinExistence type="predicted"/>
<feature type="domain" description="Outer membrane protein beta-barrel" evidence="1">
    <location>
        <begin position="21"/>
        <end position="209"/>
    </location>
</feature>
<protein>
    <submittedName>
        <fullName evidence="2">Outer membrane protein with beta-barrel domain</fullName>
    </submittedName>
</protein>
<dbReference type="Proteomes" id="UP000295260">
    <property type="component" value="Unassembled WGS sequence"/>
</dbReference>
<gene>
    <name evidence="2" type="ORF">BC748_0683</name>
</gene>
<evidence type="ECO:0000313" key="3">
    <source>
        <dbReference type="Proteomes" id="UP000295260"/>
    </source>
</evidence>
<dbReference type="InterPro" id="IPR011250">
    <property type="entry name" value="OMP/PagP_B-barrel"/>
</dbReference>
<comment type="caution">
    <text evidence="2">The sequence shown here is derived from an EMBL/GenBank/DDBJ whole genome shotgun (WGS) entry which is preliminary data.</text>
</comment>